<name>A0A2T5G2Z1_9SPHN</name>
<dbReference type="GO" id="GO:0102559">
    <property type="term" value="F:peptide chain release factor N(5)-glutamine methyltransferase activity"/>
    <property type="evidence" value="ECO:0007669"/>
    <property type="project" value="UniProtKB-EC"/>
</dbReference>
<dbReference type="InterPro" id="IPR029063">
    <property type="entry name" value="SAM-dependent_MTases_sf"/>
</dbReference>
<feature type="domain" description="Release factor glutamine methyltransferase N-terminal" evidence="6">
    <location>
        <begin position="5"/>
        <end position="71"/>
    </location>
</feature>
<keyword evidence="1 4" id="KW-0489">Methyltransferase</keyword>
<dbReference type="InterPro" id="IPR025714">
    <property type="entry name" value="Methyltranfer_dom"/>
</dbReference>
<sequence>MTRAQAIGTAAARLAGTSGTPRLDAELLMAHALGIGREALLLGRMGDPVPAGYEALVERRLAHEPLAYITGMRAFWTIELAVSPAVLIPRPDSETLIEAAVAHFGVRGPRTVLDLGTGSGALLLAALDQWPEATGVGVDRSEDALAVAAGNAERLGLSGRARFRRGDWAEGIAARFDLILCNPPYIETMAALPRDVAEHEPAGALFAGADGLDEYRRLAPEIGRLIETGGIACIEIGANQADAVVALIEEQGLSTEVRQDLAKRDRCIVARR</sequence>
<dbReference type="Proteomes" id="UP000244162">
    <property type="component" value="Unassembled WGS sequence"/>
</dbReference>
<comment type="similarity">
    <text evidence="4">Belongs to the protein N5-glutamine methyltransferase family. PrmC subfamily.</text>
</comment>
<feature type="binding site" evidence="4">
    <location>
        <position position="168"/>
    </location>
    <ligand>
        <name>S-adenosyl-L-methionine</name>
        <dbReference type="ChEBI" id="CHEBI:59789"/>
    </ligand>
</feature>
<feature type="binding site" evidence="4">
    <location>
        <position position="139"/>
    </location>
    <ligand>
        <name>S-adenosyl-L-methionine</name>
        <dbReference type="ChEBI" id="CHEBI:59789"/>
    </ligand>
</feature>
<organism evidence="7 8">
    <name type="scientific">Sphingomonas oleivorans</name>
    <dbReference type="NCBI Taxonomy" id="1735121"/>
    <lineage>
        <taxon>Bacteria</taxon>
        <taxon>Pseudomonadati</taxon>
        <taxon>Pseudomonadota</taxon>
        <taxon>Alphaproteobacteria</taxon>
        <taxon>Sphingomonadales</taxon>
        <taxon>Sphingomonadaceae</taxon>
        <taxon>Sphingomonas</taxon>
    </lineage>
</organism>
<dbReference type="OrthoDB" id="9800643at2"/>
<keyword evidence="3 4" id="KW-0949">S-adenosyl-L-methionine</keyword>
<dbReference type="InterPro" id="IPR040758">
    <property type="entry name" value="PrmC_N"/>
</dbReference>
<proteinExistence type="inferred from homology"/>
<reference evidence="7 8" key="1">
    <citation type="submission" date="2017-09" db="EMBL/GenBank/DDBJ databases">
        <title>Sphingomonas panjinensis sp.nov., isolated from oil-contaminated soil.</title>
        <authorList>
            <person name="Wang L."/>
            <person name="Chen L."/>
        </authorList>
    </citation>
    <scope>NUCLEOTIDE SEQUENCE [LARGE SCALE GENOMIC DNA]</scope>
    <source>
        <strain evidence="7 8">FW-11</strain>
    </source>
</reference>
<dbReference type="GO" id="GO:0032259">
    <property type="term" value="P:methylation"/>
    <property type="evidence" value="ECO:0007669"/>
    <property type="project" value="UniProtKB-KW"/>
</dbReference>
<dbReference type="Gene3D" id="3.40.50.150">
    <property type="entry name" value="Vaccinia Virus protein VP39"/>
    <property type="match status" value="1"/>
</dbReference>
<feature type="binding site" evidence="4">
    <location>
        <begin position="182"/>
        <end position="185"/>
    </location>
    <ligand>
        <name>substrate</name>
    </ligand>
</feature>
<dbReference type="PANTHER" id="PTHR18895:SF74">
    <property type="entry name" value="MTRF1L RELEASE FACTOR GLUTAMINE METHYLTRANSFERASE"/>
    <property type="match status" value="1"/>
</dbReference>
<evidence type="ECO:0000256" key="3">
    <source>
        <dbReference type="ARBA" id="ARBA00022691"/>
    </source>
</evidence>
<dbReference type="HAMAP" id="MF_02126">
    <property type="entry name" value="RF_methyltr_PrmC"/>
    <property type="match status" value="1"/>
</dbReference>
<dbReference type="PANTHER" id="PTHR18895">
    <property type="entry name" value="HEMK METHYLTRANSFERASE"/>
    <property type="match status" value="1"/>
</dbReference>
<dbReference type="RefSeq" id="WP_107966732.1">
    <property type="nucleotide sequence ID" value="NZ_NWBU01000004.1"/>
</dbReference>
<dbReference type="InterPro" id="IPR002052">
    <property type="entry name" value="DNA_methylase_N6_adenine_CS"/>
</dbReference>
<feature type="binding site" evidence="4">
    <location>
        <position position="182"/>
    </location>
    <ligand>
        <name>S-adenosyl-L-methionine</name>
        <dbReference type="ChEBI" id="CHEBI:59789"/>
    </ligand>
</feature>
<evidence type="ECO:0000256" key="1">
    <source>
        <dbReference type="ARBA" id="ARBA00022603"/>
    </source>
</evidence>
<dbReference type="NCBIfam" id="TIGR00536">
    <property type="entry name" value="hemK_fam"/>
    <property type="match status" value="1"/>
</dbReference>
<dbReference type="EC" id="2.1.1.297" evidence="4"/>
<keyword evidence="8" id="KW-1185">Reference proteome</keyword>
<dbReference type="Pfam" id="PF13847">
    <property type="entry name" value="Methyltransf_31"/>
    <property type="match status" value="1"/>
</dbReference>
<comment type="catalytic activity">
    <reaction evidence="4">
        <text>L-glutaminyl-[peptide chain release factor] + S-adenosyl-L-methionine = N(5)-methyl-L-glutaminyl-[peptide chain release factor] + S-adenosyl-L-homocysteine + H(+)</text>
        <dbReference type="Rhea" id="RHEA:42896"/>
        <dbReference type="Rhea" id="RHEA-COMP:10271"/>
        <dbReference type="Rhea" id="RHEA-COMP:10272"/>
        <dbReference type="ChEBI" id="CHEBI:15378"/>
        <dbReference type="ChEBI" id="CHEBI:30011"/>
        <dbReference type="ChEBI" id="CHEBI:57856"/>
        <dbReference type="ChEBI" id="CHEBI:59789"/>
        <dbReference type="ChEBI" id="CHEBI:61891"/>
        <dbReference type="EC" id="2.1.1.297"/>
    </reaction>
</comment>
<dbReference type="InterPro" id="IPR019874">
    <property type="entry name" value="RF_methyltr_PrmC"/>
</dbReference>
<dbReference type="PROSITE" id="PS00092">
    <property type="entry name" value="N6_MTASE"/>
    <property type="match status" value="1"/>
</dbReference>
<feature type="binding site" evidence="4">
    <location>
        <begin position="116"/>
        <end position="120"/>
    </location>
    <ligand>
        <name>S-adenosyl-L-methionine</name>
        <dbReference type="ChEBI" id="CHEBI:59789"/>
    </ligand>
</feature>
<feature type="domain" description="Methyltransferase" evidence="5">
    <location>
        <begin position="111"/>
        <end position="236"/>
    </location>
</feature>
<keyword evidence="2 4" id="KW-0808">Transferase</keyword>
<evidence type="ECO:0000259" key="6">
    <source>
        <dbReference type="Pfam" id="PF17827"/>
    </source>
</evidence>
<evidence type="ECO:0000313" key="7">
    <source>
        <dbReference type="EMBL" id="PTQ13500.1"/>
    </source>
</evidence>
<evidence type="ECO:0000313" key="8">
    <source>
        <dbReference type="Proteomes" id="UP000244162"/>
    </source>
</evidence>
<dbReference type="SUPFAM" id="SSF53335">
    <property type="entry name" value="S-adenosyl-L-methionine-dependent methyltransferases"/>
    <property type="match status" value="1"/>
</dbReference>
<dbReference type="CDD" id="cd02440">
    <property type="entry name" value="AdoMet_MTases"/>
    <property type="match status" value="1"/>
</dbReference>
<dbReference type="InterPro" id="IPR004556">
    <property type="entry name" value="HemK-like"/>
</dbReference>
<dbReference type="Gene3D" id="1.10.8.10">
    <property type="entry name" value="DNA helicase RuvA subunit, C-terminal domain"/>
    <property type="match status" value="1"/>
</dbReference>
<evidence type="ECO:0000259" key="5">
    <source>
        <dbReference type="Pfam" id="PF13847"/>
    </source>
</evidence>
<evidence type="ECO:0000256" key="4">
    <source>
        <dbReference type="HAMAP-Rule" id="MF_02126"/>
    </source>
</evidence>
<dbReference type="GO" id="GO:0003676">
    <property type="term" value="F:nucleic acid binding"/>
    <property type="evidence" value="ECO:0007669"/>
    <property type="project" value="InterPro"/>
</dbReference>
<comment type="function">
    <text evidence="4">Methylates the class 1 translation termination release factors RF1/PrfA and RF2/PrfB on the glutamine residue of the universally conserved GGQ motif.</text>
</comment>
<comment type="caution">
    <text evidence="7">The sequence shown here is derived from an EMBL/GenBank/DDBJ whole genome shotgun (WGS) entry which is preliminary data.</text>
</comment>
<dbReference type="EMBL" id="NWBU01000004">
    <property type="protein sequence ID" value="PTQ13500.1"/>
    <property type="molecule type" value="Genomic_DNA"/>
</dbReference>
<protein>
    <recommendedName>
        <fullName evidence="4">Release factor glutamine methyltransferase</fullName>
        <shortName evidence="4">RF MTase</shortName>
        <ecNumber evidence="4">2.1.1.297</ecNumber>
    </recommendedName>
    <alternativeName>
        <fullName evidence="4">N5-glutamine methyltransferase PrmC</fullName>
    </alternativeName>
    <alternativeName>
        <fullName evidence="4">Protein-(glutamine-N5) MTase PrmC</fullName>
    </alternativeName>
    <alternativeName>
        <fullName evidence="4">Protein-glutamine N-methyltransferase PrmC</fullName>
    </alternativeName>
</protein>
<evidence type="ECO:0000256" key="2">
    <source>
        <dbReference type="ARBA" id="ARBA00022679"/>
    </source>
</evidence>
<gene>
    <name evidence="4 7" type="primary">prmC</name>
    <name evidence="7" type="ORF">CLG96_05295</name>
</gene>
<dbReference type="NCBIfam" id="TIGR03534">
    <property type="entry name" value="RF_mod_PrmC"/>
    <property type="match status" value="1"/>
</dbReference>
<accession>A0A2T5G2Z1</accession>
<dbReference type="Pfam" id="PF17827">
    <property type="entry name" value="PrmC_N"/>
    <property type="match status" value="1"/>
</dbReference>
<dbReference type="AlphaFoldDB" id="A0A2T5G2Z1"/>
<dbReference type="InterPro" id="IPR050320">
    <property type="entry name" value="N5-glutamine_MTase"/>
</dbReference>